<organism evidence="6 7">
    <name type="scientific">Halorubrum aquaticum</name>
    <dbReference type="NCBI Taxonomy" id="387340"/>
    <lineage>
        <taxon>Archaea</taxon>
        <taxon>Methanobacteriati</taxon>
        <taxon>Methanobacteriota</taxon>
        <taxon>Stenosarchaea group</taxon>
        <taxon>Halobacteria</taxon>
        <taxon>Halobacteriales</taxon>
        <taxon>Haloferacaceae</taxon>
        <taxon>Halorubrum</taxon>
    </lineage>
</organism>
<evidence type="ECO:0000256" key="2">
    <source>
        <dbReference type="ARBA" id="ARBA00022793"/>
    </source>
</evidence>
<dbReference type="InterPro" id="IPR044516">
    <property type="entry name" value="UXS-like"/>
</dbReference>
<feature type="domain" description="NAD-dependent epimerase/dehydratase" evidence="5">
    <location>
        <begin position="3"/>
        <end position="244"/>
    </location>
</feature>
<dbReference type="GO" id="GO:0048040">
    <property type="term" value="F:UDP-glucuronate decarboxylase activity"/>
    <property type="evidence" value="ECO:0007669"/>
    <property type="project" value="TreeGrafter"/>
</dbReference>
<dbReference type="OrthoDB" id="4907at2157"/>
<reference evidence="6 7" key="1">
    <citation type="submission" date="2016-10" db="EMBL/GenBank/DDBJ databases">
        <authorList>
            <person name="Varghese N."/>
            <person name="Submissions S."/>
        </authorList>
    </citation>
    <scope>NUCLEOTIDE SEQUENCE [LARGE SCALE GENOMIC DNA]</scope>
    <source>
        <strain evidence="6 7">CGMCC 1.6377</strain>
    </source>
</reference>
<dbReference type="UniPathway" id="UPA00796">
    <property type="reaction ID" value="UER00771"/>
</dbReference>
<evidence type="ECO:0000313" key="7">
    <source>
        <dbReference type="Proteomes" id="UP000323537"/>
    </source>
</evidence>
<proteinExistence type="predicted"/>
<comment type="cofactor">
    <cofactor evidence="1">
        <name>NAD(+)</name>
        <dbReference type="ChEBI" id="CHEBI:57540"/>
    </cofactor>
</comment>
<dbReference type="GO" id="GO:0070403">
    <property type="term" value="F:NAD+ binding"/>
    <property type="evidence" value="ECO:0007669"/>
    <property type="project" value="InterPro"/>
</dbReference>
<dbReference type="SUPFAM" id="SSF51735">
    <property type="entry name" value="NAD(P)-binding Rossmann-fold domains"/>
    <property type="match status" value="1"/>
</dbReference>
<dbReference type="Pfam" id="PF01370">
    <property type="entry name" value="Epimerase"/>
    <property type="match status" value="1"/>
</dbReference>
<gene>
    <name evidence="6" type="ORF">SAMN04488066_104225</name>
</gene>
<dbReference type="AlphaFoldDB" id="A0A1I3A7A2"/>
<dbReference type="Proteomes" id="UP000323537">
    <property type="component" value="Unassembled WGS sequence"/>
</dbReference>
<evidence type="ECO:0000313" key="6">
    <source>
        <dbReference type="EMBL" id="SFH45898.1"/>
    </source>
</evidence>
<dbReference type="RefSeq" id="WP_149783852.1">
    <property type="nucleotide sequence ID" value="NZ_BAAADP010000001.1"/>
</dbReference>
<keyword evidence="7" id="KW-1185">Reference proteome</keyword>
<dbReference type="GO" id="GO:0042732">
    <property type="term" value="P:D-xylose metabolic process"/>
    <property type="evidence" value="ECO:0007669"/>
    <property type="project" value="InterPro"/>
</dbReference>
<dbReference type="Gene3D" id="3.40.50.720">
    <property type="entry name" value="NAD(P)-binding Rossmann-like Domain"/>
    <property type="match status" value="1"/>
</dbReference>
<dbReference type="InterPro" id="IPR036291">
    <property type="entry name" value="NAD(P)-bd_dom_sf"/>
</dbReference>
<dbReference type="PANTHER" id="PTHR43078:SF6">
    <property type="entry name" value="UDP-GLUCURONIC ACID DECARBOXYLASE 1"/>
    <property type="match status" value="1"/>
</dbReference>
<name>A0A1I3A7A2_9EURY</name>
<keyword evidence="4" id="KW-0456">Lyase</keyword>
<sequence>MSVLITGGAGFIGSHLVDHLLAETDDRIVVLDDFSTGSAANLTHLETDRLETVDGDVRDDSLVADLVADSDVVYHLAAAVGVKTIVEHPLASMRTNLKGTENVLEAAAEDATPTFIASSSEVYGKSEAVPFAEDDDRVYGPTTAPRWGYATAKAADEFLALGHHAEHDLPVVVGRYFNIVGPRQSGQYGMVIPTFVEQALAGEDLTVYGDGTQTRSFTHVAEAVSITHELLTTPDAHGEVFNVGAPGPTSINDLATRVIELTNSDSGVTHVPFAEAYSEDFEEPDEREPDVSKLRDVLGRTPTVDLDRILRDVIDERADEVPAR</sequence>
<accession>A0A1I3A7A2</accession>
<dbReference type="InterPro" id="IPR001509">
    <property type="entry name" value="Epimerase_deHydtase"/>
</dbReference>
<protein>
    <submittedName>
        <fullName evidence="6">UDP-glucose 4-epimerase</fullName>
    </submittedName>
</protein>
<keyword evidence="3" id="KW-0520">NAD</keyword>
<evidence type="ECO:0000256" key="3">
    <source>
        <dbReference type="ARBA" id="ARBA00023027"/>
    </source>
</evidence>
<evidence type="ECO:0000256" key="1">
    <source>
        <dbReference type="ARBA" id="ARBA00001911"/>
    </source>
</evidence>
<keyword evidence="2" id="KW-0210">Decarboxylase</keyword>
<dbReference type="PANTHER" id="PTHR43078">
    <property type="entry name" value="UDP-GLUCURONIC ACID DECARBOXYLASE-RELATED"/>
    <property type="match status" value="1"/>
</dbReference>
<dbReference type="GO" id="GO:0033320">
    <property type="term" value="P:UDP-D-xylose biosynthetic process"/>
    <property type="evidence" value="ECO:0007669"/>
    <property type="project" value="UniProtKB-UniPathway"/>
</dbReference>
<dbReference type="EMBL" id="FOPZ01000004">
    <property type="protein sequence ID" value="SFH45898.1"/>
    <property type="molecule type" value="Genomic_DNA"/>
</dbReference>
<dbReference type="GO" id="GO:0005737">
    <property type="term" value="C:cytoplasm"/>
    <property type="evidence" value="ECO:0007669"/>
    <property type="project" value="TreeGrafter"/>
</dbReference>
<evidence type="ECO:0000256" key="4">
    <source>
        <dbReference type="ARBA" id="ARBA00023239"/>
    </source>
</evidence>
<evidence type="ECO:0000259" key="5">
    <source>
        <dbReference type="Pfam" id="PF01370"/>
    </source>
</evidence>